<protein>
    <recommendedName>
        <fullName evidence="3">HTH CENPB-type domain-containing protein</fullName>
    </recommendedName>
</protein>
<accession>A0ABQ9F2B5</accession>
<evidence type="ECO:0000313" key="1">
    <source>
        <dbReference type="EMBL" id="KAJ8310346.1"/>
    </source>
</evidence>
<evidence type="ECO:0000313" key="2">
    <source>
        <dbReference type="Proteomes" id="UP001217089"/>
    </source>
</evidence>
<sequence>MPSKEWFYGFKNRNPAVVTRTHEPLSESRSKLMNKTVISNYFKDLGKILGDLNLMYAPDRIWNMNEKNVRLDTEQVSNSRESVTIVVTVNAADKRLQPAIIVKVAWESAVNEVNIKSGFHATGIYPFNPSIIGDDKFKPSLPFDKPIEEEHQVPDHLLDDPLFAIDQSMLASDTEKENLLLSDSANVSNTNTEQDNLLISDSENYNGR</sequence>
<organism evidence="1 2">
    <name type="scientific">Tegillarca granosa</name>
    <name type="common">Malaysian cockle</name>
    <name type="synonym">Anadara granosa</name>
    <dbReference type="NCBI Taxonomy" id="220873"/>
    <lineage>
        <taxon>Eukaryota</taxon>
        <taxon>Metazoa</taxon>
        <taxon>Spiralia</taxon>
        <taxon>Lophotrochozoa</taxon>
        <taxon>Mollusca</taxon>
        <taxon>Bivalvia</taxon>
        <taxon>Autobranchia</taxon>
        <taxon>Pteriomorphia</taxon>
        <taxon>Arcoida</taxon>
        <taxon>Arcoidea</taxon>
        <taxon>Arcidae</taxon>
        <taxon>Tegillarca</taxon>
    </lineage>
</organism>
<keyword evidence="2" id="KW-1185">Reference proteome</keyword>
<dbReference type="EMBL" id="JARBDR010000640">
    <property type="protein sequence ID" value="KAJ8310346.1"/>
    <property type="molecule type" value="Genomic_DNA"/>
</dbReference>
<reference evidence="1 2" key="1">
    <citation type="submission" date="2022-12" db="EMBL/GenBank/DDBJ databases">
        <title>Chromosome-level genome of Tegillarca granosa.</title>
        <authorList>
            <person name="Kim J."/>
        </authorList>
    </citation>
    <scope>NUCLEOTIDE SEQUENCE [LARGE SCALE GENOMIC DNA]</scope>
    <source>
        <strain evidence="1">Teg-2019</strain>
        <tissue evidence="1">Adductor muscle</tissue>
    </source>
</reference>
<proteinExistence type="predicted"/>
<dbReference type="Proteomes" id="UP001217089">
    <property type="component" value="Unassembled WGS sequence"/>
</dbReference>
<evidence type="ECO:0008006" key="3">
    <source>
        <dbReference type="Google" id="ProtNLM"/>
    </source>
</evidence>
<gene>
    <name evidence="1" type="ORF">KUTeg_012211</name>
</gene>
<name>A0ABQ9F2B5_TEGGR</name>
<comment type="caution">
    <text evidence="1">The sequence shown here is derived from an EMBL/GenBank/DDBJ whole genome shotgun (WGS) entry which is preliminary data.</text>
</comment>